<dbReference type="PANTHER" id="PTHR11860:SF118">
    <property type="entry name" value="CMRF35-LIKE MOLECULE 3-RELATED"/>
    <property type="match status" value="1"/>
</dbReference>
<keyword evidence="7" id="KW-1185">Reference proteome</keyword>
<protein>
    <recommendedName>
        <fullName evidence="5">Immunoglobulin V-set domain-containing protein</fullName>
    </recommendedName>
</protein>
<dbReference type="InterPro" id="IPR050671">
    <property type="entry name" value="CD300_family_receptors"/>
</dbReference>
<feature type="domain" description="Immunoglobulin V-set" evidence="5">
    <location>
        <begin position="31"/>
        <end position="120"/>
    </location>
</feature>
<evidence type="ECO:0000256" key="1">
    <source>
        <dbReference type="ARBA" id="ARBA00004370"/>
    </source>
</evidence>
<comment type="subcellular location">
    <subcellularLocation>
        <location evidence="1">Membrane</location>
    </subcellularLocation>
</comment>
<dbReference type="InterPro" id="IPR036179">
    <property type="entry name" value="Ig-like_dom_sf"/>
</dbReference>
<dbReference type="Gene3D" id="2.60.40.10">
    <property type="entry name" value="Immunoglobulins"/>
    <property type="match status" value="1"/>
</dbReference>
<evidence type="ECO:0000256" key="2">
    <source>
        <dbReference type="ARBA" id="ARBA00022692"/>
    </source>
</evidence>
<keyword evidence="4" id="KW-1133">Transmembrane helix</keyword>
<dbReference type="PANTHER" id="PTHR11860">
    <property type="entry name" value="POLYMERIC-IMMUNOGLOBULIN RECEPTOR"/>
    <property type="match status" value="1"/>
</dbReference>
<reference evidence="6" key="2">
    <citation type="submission" date="2025-09" db="UniProtKB">
        <authorList>
            <consortium name="Ensembl"/>
        </authorList>
    </citation>
    <scope>IDENTIFICATION</scope>
</reference>
<dbReference type="SUPFAM" id="SSF48726">
    <property type="entry name" value="Immunoglobulin"/>
    <property type="match status" value="1"/>
</dbReference>
<dbReference type="GO" id="GO:0005886">
    <property type="term" value="C:plasma membrane"/>
    <property type="evidence" value="ECO:0007669"/>
    <property type="project" value="TreeGrafter"/>
</dbReference>
<sequence length="176" mass="19740">MLLWLNSYAVHQRSLFIMMFLFSGVAGASVTVIGHRGERADIRCTYESGYESNPKYLCKGECIFGQRNIMVKSGSPAEDQRFSLSDDTTARVFTVTITDLRTEDEGQYWCGVDRTLTDDYSEIVFVFLLYVSGSVVIIVTAEALVLLLIGLPLIIVAVRKRKKTKGNNLHEISPFL</sequence>
<name>A0A673FPY4_9TELE</name>
<evidence type="ECO:0000256" key="4">
    <source>
        <dbReference type="SAM" id="Phobius"/>
    </source>
</evidence>
<keyword evidence="3 4" id="KW-0472">Membrane</keyword>
<evidence type="ECO:0000259" key="5">
    <source>
        <dbReference type="Pfam" id="PF07686"/>
    </source>
</evidence>
<dbReference type="Proteomes" id="UP000472270">
    <property type="component" value="Unassembled WGS sequence"/>
</dbReference>
<keyword evidence="2 4" id="KW-0812">Transmembrane</keyword>
<dbReference type="Ensembl" id="ENSSRHT00000001920.1">
    <property type="protein sequence ID" value="ENSSRHP00000001846.1"/>
    <property type="gene ID" value="ENSSRHG00000001305.1"/>
</dbReference>
<reference evidence="6" key="1">
    <citation type="submission" date="2025-08" db="UniProtKB">
        <authorList>
            <consortium name="Ensembl"/>
        </authorList>
    </citation>
    <scope>IDENTIFICATION</scope>
</reference>
<evidence type="ECO:0000313" key="7">
    <source>
        <dbReference type="Proteomes" id="UP000472270"/>
    </source>
</evidence>
<organism evidence="6 7">
    <name type="scientific">Sinocyclocheilus rhinocerous</name>
    <dbReference type="NCBI Taxonomy" id="307959"/>
    <lineage>
        <taxon>Eukaryota</taxon>
        <taxon>Metazoa</taxon>
        <taxon>Chordata</taxon>
        <taxon>Craniata</taxon>
        <taxon>Vertebrata</taxon>
        <taxon>Euteleostomi</taxon>
        <taxon>Actinopterygii</taxon>
        <taxon>Neopterygii</taxon>
        <taxon>Teleostei</taxon>
        <taxon>Ostariophysi</taxon>
        <taxon>Cypriniformes</taxon>
        <taxon>Cyprinidae</taxon>
        <taxon>Cyprininae</taxon>
        <taxon>Sinocyclocheilus</taxon>
    </lineage>
</organism>
<feature type="transmembrane region" description="Helical" evidence="4">
    <location>
        <begin position="15"/>
        <end position="33"/>
    </location>
</feature>
<dbReference type="GO" id="GO:0004888">
    <property type="term" value="F:transmembrane signaling receptor activity"/>
    <property type="evidence" value="ECO:0007669"/>
    <property type="project" value="TreeGrafter"/>
</dbReference>
<dbReference type="InterPro" id="IPR013106">
    <property type="entry name" value="Ig_V-set"/>
</dbReference>
<dbReference type="AlphaFoldDB" id="A0A673FPY4"/>
<dbReference type="Pfam" id="PF07686">
    <property type="entry name" value="V-set"/>
    <property type="match status" value="1"/>
</dbReference>
<accession>A0A673FPY4</accession>
<feature type="transmembrane region" description="Helical" evidence="4">
    <location>
        <begin position="123"/>
        <end position="156"/>
    </location>
</feature>
<evidence type="ECO:0000256" key="3">
    <source>
        <dbReference type="ARBA" id="ARBA00023136"/>
    </source>
</evidence>
<evidence type="ECO:0000313" key="6">
    <source>
        <dbReference type="Ensembl" id="ENSSRHP00000001846.1"/>
    </source>
</evidence>
<proteinExistence type="predicted"/>
<dbReference type="CDD" id="cd05716">
    <property type="entry name" value="IgV_pIgR_like"/>
    <property type="match status" value="1"/>
</dbReference>
<dbReference type="InterPro" id="IPR013783">
    <property type="entry name" value="Ig-like_fold"/>
</dbReference>